<comment type="similarity">
    <text evidence="2 9">Belongs to the universal ribosomal protein uS15 family.</text>
</comment>
<evidence type="ECO:0000256" key="8">
    <source>
        <dbReference type="ARBA" id="ARBA00035528"/>
    </source>
</evidence>
<dbReference type="GO" id="GO:0005763">
    <property type="term" value="C:mitochondrial small ribosomal subunit"/>
    <property type="evidence" value="ECO:0007669"/>
    <property type="project" value="TreeGrafter"/>
</dbReference>
<dbReference type="PANTHER" id="PTHR46685">
    <property type="entry name" value="28S RIBOSOMAL PROTEIN S15, MITOCHONDRIAL"/>
    <property type="match status" value="1"/>
</dbReference>
<gene>
    <name evidence="11" type="primary">LOC106749661</name>
</gene>
<keyword evidence="3" id="KW-0809">Transit peptide</keyword>
<organism evidence="10 11">
    <name type="scientific">Dinoponera quadriceps</name>
    <name type="common">South American ant</name>
    <dbReference type="NCBI Taxonomy" id="609295"/>
    <lineage>
        <taxon>Eukaryota</taxon>
        <taxon>Metazoa</taxon>
        <taxon>Ecdysozoa</taxon>
        <taxon>Arthropoda</taxon>
        <taxon>Hexapoda</taxon>
        <taxon>Insecta</taxon>
        <taxon>Pterygota</taxon>
        <taxon>Neoptera</taxon>
        <taxon>Endopterygota</taxon>
        <taxon>Hymenoptera</taxon>
        <taxon>Apocrita</taxon>
        <taxon>Aculeata</taxon>
        <taxon>Formicoidea</taxon>
        <taxon>Formicidae</taxon>
        <taxon>Ponerinae</taxon>
        <taxon>Ponerini</taxon>
        <taxon>Dinoponera</taxon>
    </lineage>
</organism>
<evidence type="ECO:0000256" key="7">
    <source>
        <dbReference type="ARBA" id="ARBA00035249"/>
    </source>
</evidence>
<dbReference type="KEGG" id="dqu:106749661"/>
<protein>
    <recommendedName>
        <fullName evidence="7">Small ribosomal subunit protein uS15m</fullName>
    </recommendedName>
    <alternativeName>
        <fullName evidence="8">28S ribosomal protein S15, mitochondrial</fullName>
    </alternativeName>
</protein>
<dbReference type="InterPro" id="IPR052137">
    <property type="entry name" value="uS15_ribosomal"/>
</dbReference>
<keyword evidence="6 9" id="KW-0687">Ribonucleoprotein</keyword>
<evidence type="ECO:0000256" key="9">
    <source>
        <dbReference type="RuleBase" id="RU003919"/>
    </source>
</evidence>
<keyword evidence="5" id="KW-0496">Mitochondrion</keyword>
<keyword evidence="4 9" id="KW-0689">Ribosomal protein</keyword>
<keyword evidence="10" id="KW-1185">Reference proteome</keyword>
<evidence type="ECO:0000256" key="4">
    <source>
        <dbReference type="ARBA" id="ARBA00022980"/>
    </source>
</evidence>
<dbReference type="Pfam" id="PF00312">
    <property type="entry name" value="Ribosomal_S15"/>
    <property type="match status" value="1"/>
</dbReference>
<evidence type="ECO:0000313" key="11">
    <source>
        <dbReference type="RefSeq" id="XP_014484825.1"/>
    </source>
</evidence>
<dbReference type="GO" id="GO:0032543">
    <property type="term" value="P:mitochondrial translation"/>
    <property type="evidence" value="ECO:0007669"/>
    <property type="project" value="TreeGrafter"/>
</dbReference>
<reference evidence="11" key="1">
    <citation type="submission" date="2025-08" db="UniProtKB">
        <authorList>
            <consortium name="RefSeq"/>
        </authorList>
    </citation>
    <scope>IDENTIFICATION</scope>
</reference>
<dbReference type="GeneID" id="106749661"/>
<dbReference type="SUPFAM" id="SSF47060">
    <property type="entry name" value="S15/NS1 RNA-binding domain"/>
    <property type="match status" value="1"/>
</dbReference>
<dbReference type="Proteomes" id="UP000515204">
    <property type="component" value="Unplaced"/>
</dbReference>
<proteinExistence type="inferred from homology"/>
<dbReference type="InterPro" id="IPR000589">
    <property type="entry name" value="Ribosomal_uS15"/>
</dbReference>
<accession>A0A6P3Y1Y1</accession>
<evidence type="ECO:0000256" key="1">
    <source>
        <dbReference type="ARBA" id="ARBA00004173"/>
    </source>
</evidence>
<dbReference type="AlphaFoldDB" id="A0A6P3Y1Y1"/>
<evidence type="ECO:0000313" key="10">
    <source>
        <dbReference type="Proteomes" id="UP000515204"/>
    </source>
</evidence>
<comment type="subcellular location">
    <subcellularLocation>
        <location evidence="1">Mitochondrion</location>
    </subcellularLocation>
</comment>
<dbReference type="CTD" id="37587"/>
<evidence type="ECO:0000256" key="2">
    <source>
        <dbReference type="ARBA" id="ARBA00008434"/>
    </source>
</evidence>
<evidence type="ECO:0000256" key="6">
    <source>
        <dbReference type="ARBA" id="ARBA00023274"/>
    </source>
</evidence>
<dbReference type="GO" id="GO:0003723">
    <property type="term" value="F:RNA binding"/>
    <property type="evidence" value="ECO:0007669"/>
    <property type="project" value="TreeGrafter"/>
</dbReference>
<sequence length="272" mass="32106">MMSVISNSKRSVRMTVNLLKRSVNLSERRYATLEDYKITWTRPKKISCVSPEKSGDQGIAIDIKKTDIPRIYNESSEMKNASDIVKRMFTLEFLPKRERDRMMTTKIVDLVKRHNDDEFSPEVKIARLTSRIFKLREIYSKYPKNRKLKVELKEAIDSRVRLLTKLRTSDYRCFEYTLEKLNLIYKPYPDPPNQITKRESLTRLTEKHCNEIVQKKMDAYKAELKAQQKDFFAEKAEKLAFIREEEIACGLEPTISEEDVALAKRKAMEYQT</sequence>
<dbReference type="PANTHER" id="PTHR46685:SF1">
    <property type="entry name" value="SMALL RIBOSOMAL SUBUNIT PROTEIN US15M"/>
    <property type="match status" value="1"/>
</dbReference>
<dbReference type="RefSeq" id="XP_014484825.1">
    <property type="nucleotide sequence ID" value="XM_014629339.1"/>
</dbReference>
<name>A0A6P3Y1Y1_DINQU</name>
<dbReference type="InterPro" id="IPR009068">
    <property type="entry name" value="uS15_NS1_RNA-bd_sf"/>
</dbReference>
<dbReference type="GO" id="GO:0003735">
    <property type="term" value="F:structural constituent of ribosome"/>
    <property type="evidence" value="ECO:0007669"/>
    <property type="project" value="InterPro"/>
</dbReference>
<dbReference type="Gene3D" id="1.10.287.10">
    <property type="entry name" value="S15/NS1, RNA-binding"/>
    <property type="match status" value="1"/>
</dbReference>
<dbReference type="OrthoDB" id="441444at2759"/>
<dbReference type="SMART" id="SM01387">
    <property type="entry name" value="Ribosomal_S15"/>
    <property type="match status" value="1"/>
</dbReference>
<evidence type="ECO:0000256" key="3">
    <source>
        <dbReference type="ARBA" id="ARBA00022946"/>
    </source>
</evidence>
<evidence type="ECO:0000256" key="5">
    <source>
        <dbReference type="ARBA" id="ARBA00023128"/>
    </source>
</evidence>